<keyword evidence="15" id="KW-1185">Reference proteome</keyword>
<comment type="catalytic activity">
    <reaction evidence="8 9">
        <text>tRNA(Leu) + L-leucine + ATP = L-leucyl-tRNA(Leu) + AMP + diphosphate</text>
        <dbReference type="Rhea" id="RHEA:11688"/>
        <dbReference type="Rhea" id="RHEA-COMP:9613"/>
        <dbReference type="Rhea" id="RHEA-COMP:9622"/>
        <dbReference type="ChEBI" id="CHEBI:30616"/>
        <dbReference type="ChEBI" id="CHEBI:33019"/>
        <dbReference type="ChEBI" id="CHEBI:57427"/>
        <dbReference type="ChEBI" id="CHEBI:78442"/>
        <dbReference type="ChEBI" id="CHEBI:78494"/>
        <dbReference type="ChEBI" id="CHEBI:456215"/>
        <dbReference type="EC" id="6.1.1.4"/>
    </reaction>
</comment>
<dbReference type="Pfam" id="PF13603">
    <property type="entry name" value="tRNA-synt_1_2"/>
    <property type="match status" value="1"/>
</dbReference>
<dbReference type="FunFam" id="3.40.50.620:FF:000077">
    <property type="entry name" value="Leucine--tRNA ligase"/>
    <property type="match status" value="1"/>
</dbReference>
<evidence type="ECO:0000256" key="8">
    <source>
        <dbReference type="ARBA" id="ARBA00047469"/>
    </source>
</evidence>
<evidence type="ECO:0000256" key="3">
    <source>
        <dbReference type="ARBA" id="ARBA00022598"/>
    </source>
</evidence>
<feature type="domain" description="Aminoacyl-tRNA synthetase class Ia" evidence="11">
    <location>
        <begin position="10"/>
        <end position="220"/>
    </location>
</feature>
<dbReference type="SUPFAM" id="SSF47323">
    <property type="entry name" value="Anticodon-binding domain of a subclass of class I aminoacyl-tRNA synthetases"/>
    <property type="match status" value="1"/>
</dbReference>
<keyword evidence="5 9" id="KW-0067">ATP-binding</keyword>
<dbReference type="InterPro" id="IPR009080">
    <property type="entry name" value="tRNAsynth_Ia_anticodon-bd"/>
</dbReference>
<dbReference type="GO" id="GO:0002161">
    <property type="term" value="F:aminoacyl-tRNA deacylase activity"/>
    <property type="evidence" value="ECO:0007669"/>
    <property type="project" value="InterPro"/>
</dbReference>
<dbReference type="Gene3D" id="3.40.50.620">
    <property type="entry name" value="HUPs"/>
    <property type="match status" value="2"/>
</dbReference>
<feature type="domain" description="Aminoacyl-tRNA synthetase class Ia" evidence="11">
    <location>
        <begin position="408"/>
        <end position="605"/>
    </location>
</feature>
<feature type="domain" description="Leucyl-tRNA synthetase editing" evidence="13">
    <location>
        <begin position="222"/>
        <end position="400"/>
    </location>
</feature>
<dbReference type="InterPro" id="IPR002302">
    <property type="entry name" value="Leu-tRNA-ligase"/>
</dbReference>
<dbReference type="PRINTS" id="PR00985">
    <property type="entry name" value="TRNASYNTHLEU"/>
</dbReference>
<dbReference type="CDD" id="cd00812">
    <property type="entry name" value="LeuRS_core"/>
    <property type="match status" value="1"/>
</dbReference>
<sequence length="804" mass="93420">MYNHNLIEKKWQKKWMDDHVYDFKDDLTQPKAYILDMFPYPSGQGLHVGHPRGYTATDIFARYKKLTGYNILHPIGWDAFGLPAEQYAISTNNHPKEFTNKNINHFRVQLQKLGFCYHPNKEVNTTDPNYYRWTQWIFTKLFEHDLAEIRDVDVNWCEQLGTVLANEEVLNVDGRMVSERGCFPVVKKPMRQWILKITKYADKLLDGLNEINWPEHLKAIQRKWIGRSAGAIIKFKISEEITLEAFTTRADTIYGVSFIAIAPEHPLAKKLIKSKYKNTCEQYIADTKTKSELERKVNSKEQTGVFTGTYALNPINNKQVPIYICDYVLMNYATGILMGVPAHDERDFNFAKKYNLPINFVIEANDYEHPYLDDGIHINSNLINGLNNLDAQNKIIEYLEANKLGQKEVFYKLKDWLFSRQRYWGEPFPIVFDENNNPHLVKDLPLILPECINFKPSSDGKSPLASLDDWVNITIGNKKYYRETNTMPQWAGSSWYYLGYLLKQNDGSYLPLNSEKAKKIFKRWLPVDTYVGGQEHAVLHLLYARFWHRFLYDIGIVPTKEPFNEVINQGMILGPNGEKMSKSRGNVINPDEIIISHGADALRVYEMFMGPINTTLPWNDEGINGVRKWLDRVYRYYESRLNTISENSCDKELEYQYHLFIKNVTENIDKMNFNVAISDMMVFVNAMYASKEANFTYMHNFLIILSCFAPHLADELHEMIGHKGFCLFNAKWPSYDPKKLVLSKINLPVMINGKHRDTILINNNASQEQALKIALNSEKIKAQVGNNKIKKIIFVENKILNILI</sequence>
<dbReference type="Proteomes" id="UP000030066">
    <property type="component" value="Chromosome"/>
</dbReference>
<name>A0A097SSI6_9BACT</name>
<feature type="short sequence motif" description="'KMSKS' region" evidence="9">
    <location>
        <begin position="579"/>
        <end position="583"/>
    </location>
</feature>
<protein>
    <recommendedName>
        <fullName evidence="9">Leucine--tRNA ligase</fullName>
        <ecNumber evidence="9">6.1.1.4</ecNumber>
    </recommendedName>
    <alternativeName>
        <fullName evidence="9">Leucyl-tRNA synthetase</fullName>
        <shortName evidence="9">LeuRS</shortName>
    </alternativeName>
</protein>
<gene>
    <name evidence="9 14" type="primary">leuS</name>
    <name evidence="14" type="ORF">MGM1_1780</name>
</gene>
<feature type="domain" description="Methionyl/Valyl/Leucyl/Isoleucyl-tRNA synthetase anticodon-binding" evidence="12">
    <location>
        <begin position="650"/>
        <end position="767"/>
    </location>
</feature>
<dbReference type="Pfam" id="PF00133">
    <property type="entry name" value="tRNA-synt_1"/>
    <property type="match status" value="2"/>
</dbReference>
<comment type="caution">
    <text evidence="9">Lacks conserved residue(s) required for the propagation of feature annotation.</text>
</comment>
<evidence type="ECO:0000256" key="9">
    <source>
        <dbReference type="HAMAP-Rule" id="MF_00049"/>
    </source>
</evidence>
<dbReference type="FunFam" id="1.10.730.10:FF:000002">
    <property type="entry name" value="Leucine--tRNA ligase"/>
    <property type="match status" value="1"/>
</dbReference>
<dbReference type="STRING" id="1318617.MGM1_1780"/>
<accession>A0A097SSI6</accession>
<dbReference type="InterPro" id="IPR002300">
    <property type="entry name" value="aa-tRNA-synth_Ia"/>
</dbReference>
<evidence type="ECO:0000259" key="12">
    <source>
        <dbReference type="Pfam" id="PF08264"/>
    </source>
</evidence>
<keyword evidence="3 9" id="KW-0436">Ligase</keyword>
<dbReference type="NCBIfam" id="TIGR00396">
    <property type="entry name" value="leuS_bact"/>
    <property type="match status" value="1"/>
</dbReference>
<evidence type="ECO:0000259" key="13">
    <source>
        <dbReference type="Pfam" id="PF13603"/>
    </source>
</evidence>
<dbReference type="HAMAP" id="MF_00049_B">
    <property type="entry name" value="Leu_tRNA_synth_B"/>
    <property type="match status" value="1"/>
</dbReference>
<keyword evidence="7 9" id="KW-0030">Aminoacyl-tRNA synthetase</keyword>
<dbReference type="SUPFAM" id="SSF52374">
    <property type="entry name" value="Nucleotidylyl transferase"/>
    <property type="match status" value="1"/>
</dbReference>
<evidence type="ECO:0000256" key="10">
    <source>
        <dbReference type="RuleBase" id="RU363035"/>
    </source>
</evidence>
<dbReference type="InterPro" id="IPR025709">
    <property type="entry name" value="Leu_tRNA-synth_edit"/>
</dbReference>
<feature type="binding site" evidence="9">
    <location>
        <position position="582"/>
    </location>
    <ligand>
        <name>ATP</name>
        <dbReference type="ChEBI" id="CHEBI:30616"/>
    </ligand>
</feature>
<dbReference type="CDD" id="cd07958">
    <property type="entry name" value="Anticodon_Ia_Leu_BEm"/>
    <property type="match status" value="1"/>
</dbReference>
<dbReference type="AlphaFoldDB" id="A0A097SSI6"/>
<dbReference type="EC" id="6.1.1.4" evidence="9"/>
<comment type="similarity">
    <text evidence="1 9 10">Belongs to the class-I aminoacyl-tRNA synthetase family.</text>
</comment>
<dbReference type="Pfam" id="PF08264">
    <property type="entry name" value="Anticodon_1"/>
    <property type="match status" value="1"/>
</dbReference>
<dbReference type="EMBL" id="CP007711">
    <property type="protein sequence ID" value="AIV03562.1"/>
    <property type="molecule type" value="Genomic_DNA"/>
</dbReference>
<evidence type="ECO:0000256" key="6">
    <source>
        <dbReference type="ARBA" id="ARBA00022917"/>
    </source>
</evidence>
<comment type="subcellular location">
    <subcellularLocation>
        <location evidence="9">Cytoplasm</location>
    </subcellularLocation>
</comment>
<dbReference type="GO" id="GO:0004823">
    <property type="term" value="F:leucine-tRNA ligase activity"/>
    <property type="evidence" value="ECO:0007669"/>
    <property type="project" value="UniProtKB-UniRule"/>
</dbReference>
<evidence type="ECO:0000256" key="2">
    <source>
        <dbReference type="ARBA" id="ARBA00022490"/>
    </source>
</evidence>
<dbReference type="InterPro" id="IPR013155">
    <property type="entry name" value="M/V/L/I-tRNA-synth_anticd-bd"/>
</dbReference>
<evidence type="ECO:0000256" key="1">
    <source>
        <dbReference type="ARBA" id="ARBA00005594"/>
    </source>
</evidence>
<dbReference type="InterPro" id="IPR014729">
    <property type="entry name" value="Rossmann-like_a/b/a_fold"/>
</dbReference>
<dbReference type="GO" id="GO:0005829">
    <property type="term" value="C:cytosol"/>
    <property type="evidence" value="ECO:0007669"/>
    <property type="project" value="TreeGrafter"/>
</dbReference>
<keyword evidence="2 9" id="KW-0963">Cytoplasm</keyword>
<dbReference type="KEGG" id="mgj:MGM1_1780"/>
<dbReference type="SUPFAM" id="SSF50677">
    <property type="entry name" value="ValRS/IleRS/LeuRS editing domain"/>
    <property type="match status" value="1"/>
</dbReference>
<evidence type="ECO:0000313" key="15">
    <source>
        <dbReference type="Proteomes" id="UP000030066"/>
    </source>
</evidence>
<keyword evidence="4 9" id="KW-0547">Nucleotide-binding</keyword>
<dbReference type="HOGENOM" id="CLU_004427_0_0_14"/>
<dbReference type="GO" id="GO:0006429">
    <property type="term" value="P:leucyl-tRNA aminoacylation"/>
    <property type="evidence" value="ECO:0007669"/>
    <property type="project" value="UniProtKB-UniRule"/>
</dbReference>
<keyword evidence="6 9" id="KW-0648">Protein biosynthesis</keyword>
<dbReference type="PANTHER" id="PTHR43740:SF2">
    <property type="entry name" value="LEUCINE--TRNA LIGASE, MITOCHONDRIAL"/>
    <property type="match status" value="1"/>
</dbReference>
<evidence type="ECO:0000259" key="11">
    <source>
        <dbReference type="Pfam" id="PF00133"/>
    </source>
</evidence>
<organism evidence="14 15">
    <name type="scientific">Candidatus Malacoplasma girerdii</name>
    <dbReference type="NCBI Taxonomy" id="1318617"/>
    <lineage>
        <taxon>Bacteria</taxon>
        <taxon>Bacillati</taxon>
        <taxon>Mycoplasmatota</taxon>
        <taxon>Mycoplasmoidales</taxon>
        <taxon>Mycoplasmoidaceae</taxon>
        <taxon>Malacoplasma</taxon>
    </lineage>
</organism>
<dbReference type="PROSITE" id="PS00178">
    <property type="entry name" value="AA_TRNA_LIGASE_I"/>
    <property type="match status" value="1"/>
</dbReference>
<evidence type="ECO:0000256" key="7">
    <source>
        <dbReference type="ARBA" id="ARBA00023146"/>
    </source>
</evidence>
<reference evidence="14 15" key="1">
    <citation type="journal article" date="2014" name="PLoS ONE">
        <title>An emerging Mycoplasma associated with trichomoniasis, vaginal infection and disease.</title>
        <authorList>
            <consortium name="Vaginal Microbiome Consortium"/>
            <person name="Fettweis J.M."/>
            <person name="Serrano M.G."/>
            <person name="Huang B."/>
            <person name="Brooks J.P."/>
            <person name="Glascock A.L."/>
            <person name="Sheth N.U."/>
            <person name="Strauss J.F.III."/>
            <person name="Jefferson K.K."/>
            <person name="Buck G.A."/>
        </authorList>
    </citation>
    <scope>NUCLEOTIDE SEQUENCE [LARGE SCALE GENOMIC DNA]</scope>
    <source>
        <strain evidence="14 15">VCU_M1</strain>
    </source>
</reference>
<evidence type="ECO:0000313" key="14">
    <source>
        <dbReference type="EMBL" id="AIV03562.1"/>
    </source>
</evidence>
<proteinExistence type="inferred from homology"/>
<dbReference type="Gene3D" id="3.10.20.590">
    <property type="match status" value="1"/>
</dbReference>
<evidence type="ECO:0000256" key="5">
    <source>
        <dbReference type="ARBA" id="ARBA00022840"/>
    </source>
</evidence>
<dbReference type="FunFam" id="3.40.50.620:FF:000056">
    <property type="entry name" value="Leucine--tRNA ligase"/>
    <property type="match status" value="1"/>
</dbReference>
<dbReference type="InterPro" id="IPR009008">
    <property type="entry name" value="Val/Leu/Ile-tRNA-synth_edit"/>
</dbReference>
<evidence type="ECO:0000256" key="4">
    <source>
        <dbReference type="ARBA" id="ARBA00022741"/>
    </source>
</evidence>
<dbReference type="InterPro" id="IPR001412">
    <property type="entry name" value="aa-tRNA-synth_I_CS"/>
</dbReference>
<dbReference type="eggNOG" id="COG0495">
    <property type="taxonomic scope" value="Bacteria"/>
</dbReference>
<dbReference type="GO" id="GO:0005524">
    <property type="term" value="F:ATP binding"/>
    <property type="evidence" value="ECO:0007669"/>
    <property type="project" value="UniProtKB-UniRule"/>
</dbReference>
<dbReference type="Gene3D" id="1.10.730.10">
    <property type="entry name" value="Isoleucyl-tRNA Synthetase, Domain 1"/>
    <property type="match status" value="1"/>
</dbReference>
<dbReference type="PANTHER" id="PTHR43740">
    <property type="entry name" value="LEUCYL-TRNA SYNTHETASE"/>
    <property type="match status" value="1"/>
</dbReference>